<dbReference type="EMBL" id="LANX01000001">
    <property type="protein sequence ID" value="KJV69652.1"/>
    <property type="molecule type" value="Genomic_DNA"/>
</dbReference>
<gene>
    <name evidence="2" type="ORF">NLO413_1054</name>
</gene>
<dbReference type="AlphaFoldDB" id="A0A0F3NPP5"/>
<keyword evidence="1" id="KW-0812">Transmembrane</keyword>
<organism evidence="2 3">
    <name type="scientific">Candidatus Neoehrlichia procyonis str. RAC413</name>
    <dbReference type="NCBI Taxonomy" id="1359163"/>
    <lineage>
        <taxon>Bacteria</taxon>
        <taxon>Pseudomonadati</taxon>
        <taxon>Pseudomonadota</taxon>
        <taxon>Alphaproteobacteria</taxon>
        <taxon>Rickettsiales</taxon>
        <taxon>Anaplasmataceae</taxon>
        <taxon>Candidatus Neoehrlichia</taxon>
    </lineage>
</organism>
<dbReference type="Proteomes" id="UP000033562">
    <property type="component" value="Unassembled WGS sequence"/>
</dbReference>
<name>A0A0F3NPP5_9RICK</name>
<evidence type="ECO:0000313" key="2">
    <source>
        <dbReference type="EMBL" id="KJV69652.1"/>
    </source>
</evidence>
<proteinExistence type="predicted"/>
<comment type="caution">
    <text evidence="2">The sequence shown here is derived from an EMBL/GenBank/DDBJ whole genome shotgun (WGS) entry which is preliminary data.</text>
</comment>
<sequence>MHYIMQMWLKKYFINDLSFLLVPIYSIIVSVLSVENI</sequence>
<keyword evidence="1" id="KW-0472">Membrane</keyword>
<evidence type="ECO:0000313" key="3">
    <source>
        <dbReference type="Proteomes" id="UP000033562"/>
    </source>
</evidence>
<keyword evidence="1" id="KW-1133">Transmembrane helix</keyword>
<keyword evidence="3" id="KW-1185">Reference proteome</keyword>
<accession>A0A0F3NPP5</accession>
<reference evidence="2 3" key="1">
    <citation type="submission" date="2015-02" db="EMBL/GenBank/DDBJ databases">
        <title>Genome Sequencing of Rickettsiales.</title>
        <authorList>
            <person name="Daugherty S.C."/>
            <person name="Su Q."/>
            <person name="Abolude K."/>
            <person name="Beier-Sexton M."/>
            <person name="Carlyon J.A."/>
            <person name="Carter R."/>
            <person name="Day N.P."/>
            <person name="Dumler S.J."/>
            <person name="Dyachenko V."/>
            <person name="Godinez A."/>
            <person name="Kurtti T.J."/>
            <person name="Lichay M."/>
            <person name="Mullins K.E."/>
            <person name="Ott S."/>
            <person name="Pappas-Brown V."/>
            <person name="Paris D.H."/>
            <person name="Patel P."/>
            <person name="Richards A.L."/>
            <person name="Sadzewicz L."/>
            <person name="Sears K."/>
            <person name="Seidman D."/>
            <person name="Sengamalay N."/>
            <person name="Stenos J."/>
            <person name="Tallon L.J."/>
            <person name="Vincent G."/>
            <person name="Fraser C.M."/>
            <person name="Munderloh U."/>
            <person name="Dunning-Hotopp J.C."/>
        </authorList>
    </citation>
    <scope>NUCLEOTIDE SEQUENCE [LARGE SCALE GENOMIC DNA]</scope>
    <source>
        <strain evidence="2 3">RAC413</strain>
    </source>
</reference>
<evidence type="ECO:0000256" key="1">
    <source>
        <dbReference type="SAM" id="Phobius"/>
    </source>
</evidence>
<feature type="transmembrane region" description="Helical" evidence="1">
    <location>
        <begin position="12"/>
        <end position="34"/>
    </location>
</feature>
<protein>
    <submittedName>
        <fullName evidence="2">Putative membrane protein</fullName>
    </submittedName>
</protein>